<dbReference type="Proteomes" id="UP000243579">
    <property type="component" value="Unassembled WGS sequence"/>
</dbReference>
<sequence length="951" mass="102240">MRALSSVQTLSEDQRRLVAHAAPGRVTIVRGFPGTGKTTCAAAVLTTATSPTLGLTPQAFETSLRRYVDDSSPIGFLGSRDGAEVISMGEWSGRFRDVYAHTSSEKLLTSAEARVFILDHLEQIPRRSFRSHKSAPMLRNAVADTFRCFEALERHGVSPETYAEHLRTATAPSKRSLAAVADYEAAQIDLCNAYAAYRDVLHAAHTNTRDGVVLDALQLADAHPFLLHASLDHIQRFVVDDLDQMTPAALQLLAHMMHATNDKPWLVFTAEPADDLLRLLAGTDLETVCEDWTAHFHPRPALRALAEQLFAGAPVTTVDAVQLRVFATPQDEVKHAVAQAAADVAAHKRMLLVAGEAAAVPEMLARLAAAGVPATSLERTDLFAHKAVRACYALLQALAAPTDSKHLFALLQASTYLRLAPVALAEVVEQSLARYATNAAFASSRRSHVHLYDALAAYAATEPPLAAFLALFDRLRARAMELPATELLHQAQARIGDLTRLLEPATPADAEASDALAAFLRLVSDAQDAAGSPFVPFVASRVAMLRAVGRTSAPRDFALLDTDADAQVLVASLRTAWRLPAHVKVPRLPVPRATVDSLLLTHVHDKALPGRKPRGIGAGVLPPGLVGATMRDDHVAASRVRLAALLLRATDRVVLSHAAAQPLSRLVAPWPEPVELVPAAQESPPALVAPLSAPPPPPFALEHLSFTQIDEYLRCPHRYELSRVLRLEPKANASMVYGRALHEAIAAWTQRASETEAAEDARAALERAWTPGSCRSAAEETALRAQAQDALASFIEYEAAHGTAADVQSVEEAFELTVPEADVLLRGVWDRVERRANGDVFIVEFKANVANTPRDNQALAEESLQLKLYMLAYHRLTGSAPRGAVLRSLESVHGQCAPGIVEHSAASDAVALEAIVATAAAIRARSFEATPSFLGCSFCAFGEVCSARAAV</sequence>
<organism evidence="3 4">
    <name type="scientific">Achlya hypogyna</name>
    <name type="common">Oomycete</name>
    <name type="synonym">Protoachlya hypogyna</name>
    <dbReference type="NCBI Taxonomy" id="1202772"/>
    <lineage>
        <taxon>Eukaryota</taxon>
        <taxon>Sar</taxon>
        <taxon>Stramenopiles</taxon>
        <taxon>Oomycota</taxon>
        <taxon>Saprolegniomycetes</taxon>
        <taxon>Saprolegniales</taxon>
        <taxon>Achlyaceae</taxon>
        <taxon>Achlya</taxon>
    </lineage>
</organism>
<dbReference type="GO" id="GO:0016887">
    <property type="term" value="F:ATP hydrolysis activity"/>
    <property type="evidence" value="ECO:0007669"/>
    <property type="project" value="InterPro"/>
</dbReference>
<dbReference type="Gene3D" id="1.10.486.10">
    <property type="entry name" value="PCRA, domain 4"/>
    <property type="match status" value="1"/>
</dbReference>
<accession>A0A1V9ZJZ9</accession>
<dbReference type="OrthoDB" id="64878at2759"/>
<feature type="domain" description="ATPase AAA-type core" evidence="1">
    <location>
        <begin position="30"/>
        <end position="131"/>
    </location>
</feature>
<dbReference type="InterPro" id="IPR038726">
    <property type="entry name" value="PDDEXK_AddAB-type"/>
</dbReference>
<keyword evidence="4" id="KW-1185">Reference proteome</keyword>
<dbReference type="SUPFAM" id="SSF52540">
    <property type="entry name" value="P-loop containing nucleoside triphosphate hydrolases"/>
    <property type="match status" value="1"/>
</dbReference>
<dbReference type="AlphaFoldDB" id="A0A1V9ZJZ9"/>
<proteinExistence type="predicted"/>
<gene>
    <name evidence="3" type="ORF">ACHHYP_08761</name>
</gene>
<dbReference type="Pfam" id="PF00004">
    <property type="entry name" value="AAA"/>
    <property type="match status" value="1"/>
</dbReference>
<name>A0A1V9ZJZ9_ACHHY</name>
<protein>
    <recommendedName>
        <fullName evidence="5">DNA helicase</fullName>
    </recommendedName>
</protein>
<dbReference type="EMBL" id="JNBR01000087">
    <property type="protein sequence ID" value="OQR98308.1"/>
    <property type="molecule type" value="Genomic_DNA"/>
</dbReference>
<dbReference type="GO" id="GO:0005524">
    <property type="term" value="F:ATP binding"/>
    <property type="evidence" value="ECO:0007669"/>
    <property type="project" value="InterPro"/>
</dbReference>
<evidence type="ECO:0008006" key="5">
    <source>
        <dbReference type="Google" id="ProtNLM"/>
    </source>
</evidence>
<dbReference type="Gene3D" id="3.90.320.10">
    <property type="match status" value="1"/>
</dbReference>
<evidence type="ECO:0000259" key="1">
    <source>
        <dbReference type="Pfam" id="PF00004"/>
    </source>
</evidence>
<evidence type="ECO:0000313" key="3">
    <source>
        <dbReference type="EMBL" id="OQR98308.1"/>
    </source>
</evidence>
<dbReference type="Gene3D" id="3.40.50.300">
    <property type="entry name" value="P-loop containing nucleotide triphosphate hydrolases"/>
    <property type="match status" value="1"/>
</dbReference>
<comment type="caution">
    <text evidence="3">The sequence shown here is derived from an EMBL/GenBank/DDBJ whole genome shotgun (WGS) entry which is preliminary data.</text>
</comment>
<dbReference type="InterPro" id="IPR011604">
    <property type="entry name" value="PDDEXK-like_dom_sf"/>
</dbReference>
<feature type="domain" description="PD-(D/E)XK endonuclease-like" evidence="2">
    <location>
        <begin position="703"/>
        <end position="945"/>
    </location>
</feature>
<evidence type="ECO:0000313" key="4">
    <source>
        <dbReference type="Proteomes" id="UP000243579"/>
    </source>
</evidence>
<reference evidence="3 4" key="1">
    <citation type="journal article" date="2014" name="Genome Biol. Evol.">
        <title>The secreted proteins of Achlya hypogyna and Thraustotheca clavata identify the ancestral oomycete secretome and reveal gene acquisitions by horizontal gene transfer.</title>
        <authorList>
            <person name="Misner I."/>
            <person name="Blouin N."/>
            <person name="Leonard G."/>
            <person name="Richards T.A."/>
            <person name="Lane C.E."/>
        </authorList>
    </citation>
    <scope>NUCLEOTIDE SEQUENCE [LARGE SCALE GENOMIC DNA]</scope>
    <source>
        <strain evidence="3 4">ATCC 48635</strain>
    </source>
</reference>
<evidence type="ECO:0000259" key="2">
    <source>
        <dbReference type="Pfam" id="PF12705"/>
    </source>
</evidence>
<dbReference type="InterPro" id="IPR027417">
    <property type="entry name" value="P-loop_NTPase"/>
</dbReference>
<dbReference type="Pfam" id="PF12705">
    <property type="entry name" value="PDDEXK_1"/>
    <property type="match status" value="1"/>
</dbReference>
<dbReference type="InterPro" id="IPR003959">
    <property type="entry name" value="ATPase_AAA_core"/>
</dbReference>